<protein>
    <recommendedName>
        <fullName evidence="3">HMA domain-containing protein</fullName>
    </recommendedName>
</protein>
<name>A0A1W2D0L7_9SPHI</name>
<sequence>MDINIEHILLFKTNIRSEGDKRYIGKIMEEHQIEEWTVDLHDIDCVLRIVSPTLKLEEVINLVMNSGYHCEVLT</sequence>
<evidence type="ECO:0000313" key="1">
    <source>
        <dbReference type="EMBL" id="SMC90983.1"/>
    </source>
</evidence>
<keyword evidence="2" id="KW-1185">Reference proteome</keyword>
<dbReference type="OrthoDB" id="1036397at2"/>
<organism evidence="1 2">
    <name type="scientific">Pedobacter nyackensis</name>
    <dbReference type="NCBI Taxonomy" id="475255"/>
    <lineage>
        <taxon>Bacteria</taxon>
        <taxon>Pseudomonadati</taxon>
        <taxon>Bacteroidota</taxon>
        <taxon>Sphingobacteriia</taxon>
        <taxon>Sphingobacteriales</taxon>
        <taxon>Sphingobacteriaceae</taxon>
        <taxon>Pedobacter</taxon>
    </lineage>
</organism>
<dbReference type="STRING" id="475255.SAMN04488101_105154"/>
<evidence type="ECO:0000313" key="2">
    <source>
        <dbReference type="Proteomes" id="UP000192678"/>
    </source>
</evidence>
<gene>
    <name evidence="1" type="ORF">SAMN04488101_105154</name>
</gene>
<evidence type="ECO:0008006" key="3">
    <source>
        <dbReference type="Google" id="ProtNLM"/>
    </source>
</evidence>
<dbReference type="Proteomes" id="UP000192678">
    <property type="component" value="Unassembled WGS sequence"/>
</dbReference>
<reference evidence="1 2" key="1">
    <citation type="submission" date="2017-04" db="EMBL/GenBank/DDBJ databases">
        <authorList>
            <person name="Afonso C.L."/>
            <person name="Miller P.J."/>
            <person name="Scott M.A."/>
            <person name="Spackman E."/>
            <person name="Goraichik I."/>
            <person name="Dimitrov K.M."/>
            <person name="Suarez D.L."/>
            <person name="Swayne D.E."/>
        </authorList>
    </citation>
    <scope>NUCLEOTIDE SEQUENCE [LARGE SCALE GENOMIC DNA]</scope>
    <source>
        <strain evidence="1 2">DSM 19625</strain>
    </source>
</reference>
<accession>A0A1W2D0L7</accession>
<dbReference type="RefSeq" id="WP_084289493.1">
    <property type="nucleotide sequence ID" value="NZ_FWYB01000005.1"/>
</dbReference>
<dbReference type="EMBL" id="FWYB01000005">
    <property type="protein sequence ID" value="SMC90983.1"/>
    <property type="molecule type" value="Genomic_DNA"/>
</dbReference>
<proteinExistence type="predicted"/>
<dbReference type="AlphaFoldDB" id="A0A1W2D0L7"/>